<keyword evidence="3" id="KW-1185">Reference proteome</keyword>
<gene>
    <name evidence="2" type="ORF">Plil01_000598700</name>
</gene>
<reference evidence="2" key="1">
    <citation type="submission" date="2023-04" db="EMBL/GenBank/DDBJ databases">
        <title>Phytophthora lilii NBRC 32176.</title>
        <authorList>
            <person name="Ichikawa N."/>
            <person name="Sato H."/>
            <person name="Tonouchi N."/>
        </authorList>
    </citation>
    <scope>NUCLEOTIDE SEQUENCE</scope>
    <source>
        <strain evidence="2">NBRC 32176</strain>
    </source>
</reference>
<evidence type="ECO:0000313" key="2">
    <source>
        <dbReference type="EMBL" id="GMF16688.1"/>
    </source>
</evidence>
<sequence length="149" mass="17320">MDLSSIDFCEEGALPEDMWTCVIMLDISESLLLDHIDELPDASIQAPFLVSLTTSKSPTKRKRYIRKTSSTVIQRRKKTEIKTLQEEVAQLEGYIAQIKRTGGQRNHFAAIENGDGHSTWRHEALAQYQERHRSEQTNRRHKKILEQQW</sequence>
<feature type="coiled-coil region" evidence="1">
    <location>
        <begin position="74"/>
        <end position="101"/>
    </location>
</feature>
<name>A0A9W6TNM0_9STRA</name>
<proteinExistence type="predicted"/>
<keyword evidence="1" id="KW-0175">Coiled coil</keyword>
<evidence type="ECO:0000313" key="3">
    <source>
        <dbReference type="Proteomes" id="UP001165083"/>
    </source>
</evidence>
<accession>A0A9W6TNM0</accession>
<dbReference type="OrthoDB" id="94902at2759"/>
<protein>
    <submittedName>
        <fullName evidence="2">Unnamed protein product</fullName>
    </submittedName>
</protein>
<dbReference type="AlphaFoldDB" id="A0A9W6TNM0"/>
<dbReference type="EMBL" id="BSXW01000258">
    <property type="protein sequence ID" value="GMF16688.1"/>
    <property type="molecule type" value="Genomic_DNA"/>
</dbReference>
<comment type="caution">
    <text evidence="2">The sequence shown here is derived from an EMBL/GenBank/DDBJ whole genome shotgun (WGS) entry which is preliminary data.</text>
</comment>
<evidence type="ECO:0000256" key="1">
    <source>
        <dbReference type="SAM" id="Coils"/>
    </source>
</evidence>
<dbReference type="Proteomes" id="UP001165083">
    <property type="component" value="Unassembled WGS sequence"/>
</dbReference>
<organism evidence="2 3">
    <name type="scientific">Phytophthora lilii</name>
    <dbReference type="NCBI Taxonomy" id="2077276"/>
    <lineage>
        <taxon>Eukaryota</taxon>
        <taxon>Sar</taxon>
        <taxon>Stramenopiles</taxon>
        <taxon>Oomycota</taxon>
        <taxon>Peronosporomycetes</taxon>
        <taxon>Peronosporales</taxon>
        <taxon>Peronosporaceae</taxon>
        <taxon>Phytophthora</taxon>
    </lineage>
</organism>